<evidence type="ECO:0000313" key="9">
    <source>
        <dbReference type="EMBL" id="RGT35141.1"/>
    </source>
</evidence>
<dbReference type="Pfam" id="PF13287">
    <property type="entry name" value="Fn3_assoc"/>
    <property type="match status" value="1"/>
</dbReference>
<protein>
    <recommendedName>
        <fullName evidence="3">beta-N-acetylhexosaminidase</fullName>
        <ecNumber evidence="3">3.2.1.52</ecNumber>
    </recommendedName>
</protein>
<feature type="domain" description="Beta-hexosaminidase bacterial type N-terminal" evidence="8">
    <location>
        <begin position="29"/>
        <end position="160"/>
    </location>
</feature>
<evidence type="ECO:0000259" key="8">
    <source>
        <dbReference type="Pfam" id="PF02838"/>
    </source>
</evidence>
<dbReference type="InterPro" id="IPR015882">
    <property type="entry name" value="HEX_bac_N"/>
</dbReference>
<dbReference type="EC" id="3.2.1.52" evidence="3"/>
<dbReference type="PRINTS" id="PR00738">
    <property type="entry name" value="GLHYDRLASE20"/>
</dbReference>
<keyword evidence="5" id="KW-0326">Glycosidase</keyword>
<evidence type="ECO:0000256" key="2">
    <source>
        <dbReference type="ARBA" id="ARBA00006285"/>
    </source>
</evidence>
<dbReference type="GO" id="GO:0030203">
    <property type="term" value="P:glycosaminoglycan metabolic process"/>
    <property type="evidence" value="ECO:0007669"/>
    <property type="project" value="TreeGrafter"/>
</dbReference>
<dbReference type="PANTHER" id="PTHR22600:SF57">
    <property type="entry name" value="BETA-N-ACETYLHEXOSAMINIDASE"/>
    <property type="match status" value="1"/>
</dbReference>
<evidence type="ECO:0000256" key="3">
    <source>
        <dbReference type="ARBA" id="ARBA00012663"/>
    </source>
</evidence>
<dbReference type="SUPFAM" id="SSF51445">
    <property type="entry name" value="(Trans)glycosidases"/>
    <property type="match status" value="1"/>
</dbReference>
<dbReference type="InterPro" id="IPR025705">
    <property type="entry name" value="Beta_hexosaminidase_sua/sub"/>
</dbReference>
<dbReference type="Gene3D" id="3.30.379.10">
    <property type="entry name" value="Chitobiase/beta-hexosaminidase domain 2-like"/>
    <property type="match status" value="1"/>
</dbReference>
<feature type="active site" description="Proton donor" evidence="6">
    <location>
        <position position="338"/>
    </location>
</feature>
<dbReference type="SUPFAM" id="SSF55545">
    <property type="entry name" value="beta-N-acetylhexosaminidase-like domain"/>
    <property type="match status" value="1"/>
</dbReference>
<dbReference type="EMBL" id="QRWP01000002">
    <property type="protein sequence ID" value="RGT35141.1"/>
    <property type="molecule type" value="Genomic_DNA"/>
</dbReference>
<dbReference type="AlphaFoldDB" id="A0A412N9N6"/>
<name>A0A412N9N6_9BACE</name>
<comment type="catalytic activity">
    <reaction evidence="1">
        <text>Hydrolysis of terminal non-reducing N-acetyl-D-hexosamine residues in N-acetyl-beta-D-hexosaminides.</text>
        <dbReference type="EC" id="3.2.1.52"/>
    </reaction>
</comment>
<dbReference type="Proteomes" id="UP000285159">
    <property type="component" value="Unassembled WGS sequence"/>
</dbReference>
<evidence type="ECO:0000259" key="7">
    <source>
        <dbReference type="Pfam" id="PF00728"/>
    </source>
</evidence>
<reference evidence="9 10" key="1">
    <citation type="submission" date="2018-08" db="EMBL/GenBank/DDBJ databases">
        <title>A genome reference for cultivated species of the human gut microbiota.</title>
        <authorList>
            <person name="Zou Y."/>
            <person name="Xue W."/>
            <person name="Luo G."/>
        </authorList>
    </citation>
    <scope>NUCLEOTIDE SEQUENCE [LARGE SCALE GENOMIC DNA]</scope>
    <source>
        <strain evidence="9 10">AF19-1AC</strain>
    </source>
</reference>
<dbReference type="Pfam" id="PF02838">
    <property type="entry name" value="Glyco_hydro_20b"/>
    <property type="match status" value="1"/>
</dbReference>
<dbReference type="GO" id="GO:0016020">
    <property type="term" value="C:membrane"/>
    <property type="evidence" value="ECO:0007669"/>
    <property type="project" value="TreeGrafter"/>
</dbReference>
<dbReference type="CDD" id="cd06563">
    <property type="entry name" value="GH20_chitobiase-like"/>
    <property type="match status" value="1"/>
</dbReference>
<accession>A0A412N9N6</accession>
<sequence>MMTKLNHVLLAGVVALTCTSCRAEKEADYQVIPLPQEVSLTQEKPFLLSKSVSITYPEGNALLKRNAEFLSGYIRQSTGYAPRVKALKEGETVKNAIGLGLDADIADKEGYTLTTTSEGIRINGRTENGVFYGCQTLRKSIPAAAQGADISIPAGNIKDAPHFAYRGMHLDVCRHFFPLEFVKEYIDLLALHNMNTFHWHLTDDQGWRIEIKKYPKLTEIGSMRNRTVIGKARSGEYDNTPYGGFYTQEQAKEIVKYAQERYITVIPEVDLPGHMLAALAAYPDMGCTGGPYEVSPDWGIFEDVLCIGNEKTMQFLEDVMAEITEIFPSRFVHIGGDEAPRSRWAKCPKCQARIQAEGLKADKRHTAEDRLQSYCMTRIEKFLNSKGRQIIGWDEILEGDVAPNATVMSWRGTSGGIKAARLGHDVIMTPNVYCYFDYFQTADTKDEPLGIGGYVPVEKVYSLDPTASLTDEQAKHILGAQANLWTEYIATTEHIEYMVLPRMAALAEVQWTQPEKKDYADFTRRLPRLMELYQRDGMNYAKHIFDIQAEFTTTQEETEEGNGAVVATLHTIDNAPVYYTLDGTEPTTASQRYNGTGIAIRQSADLRAVAIRPEGRSKVIARSIDFNKATFRPIELTGTQPAPKYAFKGAATLVDGMSGNDSYATGDWIGFIDGDVTAVIDLGSPTGNATAGNTAGLPEIKRVATHAVVDMSAWIAGCTGLTVSVSDDNKSFREVASKDFPAETDSRKKAVESYGITFEPVKARYVKVLIKRTPALPKGHPGEGRIPFLFIDEIVVE</sequence>
<evidence type="ECO:0000256" key="1">
    <source>
        <dbReference type="ARBA" id="ARBA00001231"/>
    </source>
</evidence>
<dbReference type="Gene3D" id="3.20.20.80">
    <property type="entry name" value="Glycosidases"/>
    <property type="match status" value="1"/>
</dbReference>
<dbReference type="Pfam" id="PF00728">
    <property type="entry name" value="Glyco_hydro_20"/>
    <property type="match status" value="1"/>
</dbReference>
<dbReference type="PANTHER" id="PTHR22600">
    <property type="entry name" value="BETA-HEXOSAMINIDASE"/>
    <property type="match status" value="1"/>
</dbReference>
<dbReference type="Gene3D" id="2.60.120.260">
    <property type="entry name" value="Galactose-binding domain-like"/>
    <property type="match status" value="1"/>
</dbReference>
<evidence type="ECO:0000313" key="10">
    <source>
        <dbReference type="Proteomes" id="UP000285159"/>
    </source>
</evidence>
<dbReference type="InterPro" id="IPR017853">
    <property type="entry name" value="GH"/>
</dbReference>
<evidence type="ECO:0000256" key="4">
    <source>
        <dbReference type="ARBA" id="ARBA00022801"/>
    </source>
</evidence>
<dbReference type="InterPro" id="IPR029018">
    <property type="entry name" value="Hex-like_dom2"/>
</dbReference>
<comment type="caution">
    <text evidence="9">The sequence shown here is derived from an EMBL/GenBank/DDBJ whole genome shotgun (WGS) entry which is preliminary data.</text>
</comment>
<evidence type="ECO:0000256" key="5">
    <source>
        <dbReference type="ARBA" id="ARBA00023295"/>
    </source>
</evidence>
<dbReference type="InterPro" id="IPR026876">
    <property type="entry name" value="Fn3_assoc_repeat"/>
</dbReference>
<organism evidence="9 10">
    <name type="scientific">Bacteroides clarus</name>
    <dbReference type="NCBI Taxonomy" id="626929"/>
    <lineage>
        <taxon>Bacteria</taxon>
        <taxon>Pseudomonadati</taxon>
        <taxon>Bacteroidota</taxon>
        <taxon>Bacteroidia</taxon>
        <taxon>Bacteroidales</taxon>
        <taxon>Bacteroidaceae</taxon>
        <taxon>Bacteroides</taxon>
    </lineage>
</organism>
<dbReference type="GO" id="GO:0005975">
    <property type="term" value="P:carbohydrate metabolic process"/>
    <property type="evidence" value="ECO:0007669"/>
    <property type="project" value="InterPro"/>
</dbReference>
<feature type="domain" description="Glycoside hydrolase family 20 catalytic" evidence="7">
    <location>
        <begin position="163"/>
        <end position="513"/>
    </location>
</feature>
<dbReference type="GO" id="GO:0004563">
    <property type="term" value="F:beta-N-acetylhexosaminidase activity"/>
    <property type="evidence" value="ECO:0007669"/>
    <property type="project" value="UniProtKB-EC"/>
</dbReference>
<comment type="similarity">
    <text evidence="2">Belongs to the glycosyl hydrolase 20 family.</text>
</comment>
<keyword evidence="4" id="KW-0378">Hydrolase</keyword>
<evidence type="ECO:0000256" key="6">
    <source>
        <dbReference type="PIRSR" id="PIRSR625705-1"/>
    </source>
</evidence>
<dbReference type="InterPro" id="IPR015883">
    <property type="entry name" value="Glyco_hydro_20_cat"/>
</dbReference>
<proteinExistence type="inferred from homology"/>
<gene>
    <name evidence="9" type="ORF">DWX38_04285</name>
</gene>